<feature type="chain" id="PRO_5040503749" description="Vitellogenin" evidence="7">
    <location>
        <begin position="17"/>
        <end position="1775"/>
    </location>
</feature>
<dbReference type="OrthoDB" id="160294at2759"/>
<evidence type="ECO:0000313" key="11">
    <source>
        <dbReference type="Proteomes" id="UP001153737"/>
    </source>
</evidence>
<name>A0A9N9SBR8_PHACE</name>
<dbReference type="Pfam" id="PF01347">
    <property type="entry name" value="Vitellogenin_N"/>
    <property type="match status" value="1"/>
</dbReference>
<keyword evidence="2" id="KW-0758">Storage protein</keyword>
<evidence type="ECO:0000256" key="3">
    <source>
        <dbReference type="ARBA" id="ARBA00023157"/>
    </source>
</evidence>
<evidence type="ECO:0000256" key="6">
    <source>
        <dbReference type="SAM" id="MobiDB-lite"/>
    </source>
</evidence>
<dbReference type="Proteomes" id="UP001153737">
    <property type="component" value="Chromosome 14"/>
</dbReference>
<dbReference type="SMART" id="SM00216">
    <property type="entry name" value="VWD"/>
    <property type="match status" value="1"/>
</dbReference>
<reference evidence="10" key="1">
    <citation type="submission" date="2022-01" db="EMBL/GenBank/DDBJ databases">
        <authorList>
            <person name="King R."/>
        </authorList>
    </citation>
    <scope>NUCLEOTIDE SEQUENCE</scope>
</reference>
<gene>
    <name evidence="10" type="ORF">PHAECO_LOCUS4519</name>
</gene>
<comment type="caution">
    <text evidence="5">Lacks conserved residue(s) required for the propagation of feature annotation.</text>
</comment>
<dbReference type="PROSITE" id="PS51233">
    <property type="entry name" value="VWFD"/>
    <property type="match status" value="1"/>
</dbReference>
<evidence type="ECO:0000256" key="1">
    <source>
        <dbReference type="ARBA" id="ARBA00022729"/>
    </source>
</evidence>
<evidence type="ECO:0008006" key="12">
    <source>
        <dbReference type="Google" id="ProtNLM"/>
    </source>
</evidence>
<feature type="region of interest" description="Disordered" evidence="6">
    <location>
        <begin position="353"/>
        <end position="387"/>
    </location>
</feature>
<feature type="signal peptide" evidence="7">
    <location>
        <begin position="1"/>
        <end position="16"/>
    </location>
</feature>
<evidence type="ECO:0000259" key="8">
    <source>
        <dbReference type="PROSITE" id="PS51211"/>
    </source>
</evidence>
<evidence type="ECO:0000313" key="10">
    <source>
        <dbReference type="EMBL" id="CAG9816778.1"/>
    </source>
</evidence>
<dbReference type="InterPro" id="IPR050733">
    <property type="entry name" value="Vitellogenin/Apolipophorin"/>
</dbReference>
<dbReference type="EMBL" id="OU896720">
    <property type="protein sequence ID" value="CAG9816778.1"/>
    <property type="molecule type" value="Genomic_DNA"/>
</dbReference>
<dbReference type="PANTHER" id="PTHR23345">
    <property type="entry name" value="VITELLOGENIN-RELATED"/>
    <property type="match status" value="1"/>
</dbReference>
<organism evidence="10 11">
    <name type="scientific">Phaedon cochleariae</name>
    <name type="common">Mustard beetle</name>
    <dbReference type="NCBI Taxonomy" id="80249"/>
    <lineage>
        <taxon>Eukaryota</taxon>
        <taxon>Metazoa</taxon>
        <taxon>Ecdysozoa</taxon>
        <taxon>Arthropoda</taxon>
        <taxon>Hexapoda</taxon>
        <taxon>Insecta</taxon>
        <taxon>Pterygota</taxon>
        <taxon>Neoptera</taxon>
        <taxon>Endopterygota</taxon>
        <taxon>Coleoptera</taxon>
        <taxon>Polyphaga</taxon>
        <taxon>Cucujiformia</taxon>
        <taxon>Chrysomeloidea</taxon>
        <taxon>Chrysomelidae</taxon>
        <taxon>Chrysomelinae</taxon>
        <taxon>Chrysomelini</taxon>
        <taxon>Phaedon</taxon>
    </lineage>
</organism>
<evidence type="ECO:0000256" key="4">
    <source>
        <dbReference type="ARBA" id="ARBA00023180"/>
    </source>
</evidence>
<dbReference type="InterPro" id="IPR015816">
    <property type="entry name" value="Vitellinogen_b-sht_N"/>
</dbReference>
<keyword evidence="4" id="KW-0325">Glycoprotein</keyword>
<evidence type="ECO:0000256" key="2">
    <source>
        <dbReference type="ARBA" id="ARBA00022761"/>
    </source>
</evidence>
<dbReference type="PROSITE" id="PS51211">
    <property type="entry name" value="VITELLOGENIN"/>
    <property type="match status" value="1"/>
</dbReference>
<dbReference type="PANTHER" id="PTHR23345:SF15">
    <property type="entry name" value="VITELLOGENIN 1-RELATED"/>
    <property type="match status" value="1"/>
</dbReference>
<keyword evidence="1 7" id="KW-0732">Signal</keyword>
<feature type="domain" description="VWFD" evidence="9">
    <location>
        <begin position="1446"/>
        <end position="1654"/>
    </location>
</feature>
<evidence type="ECO:0000256" key="7">
    <source>
        <dbReference type="SAM" id="SignalP"/>
    </source>
</evidence>
<evidence type="ECO:0000259" key="9">
    <source>
        <dbReference type="PROSITE" id="PS51233"/>
    </source>
</evidence>
<evidence type="ECO:0000256" key="5">
    <source>
        <dbReference type="PROSITE-ProRule" id="PRU00557"/>
    </source>
</evidence>
<proteinExistence type="predicted"/>
<dbReference type="Gene3D" id="1.25.10.20">
    <property type="entry name" value="Vitellinogen, superhelical"/>
    <property type="match status" value="1"/>
</dbReference>
<dbReference type="GO" id="GO:0005319">
    <property type="term" value="F:lipid transporter activity"/>
    <property type="evidence" value="ECO:0007669"/>
    <property type="project" value="InterPro"/>
</dbReference>
<keyword evidence="3" id="KW-1015">Disulfide bond</keyword>
<dbReference type="InterPro" id="IPR001747">
    <property type="entry name" value="Vitellogenin_N"/>
</dbReference>
<dbReference type="SUPFAM" id="SSF56968">
    <property type="entry name" value="Lipovitellin-phosvitin complex, beta-sheet shell regions"/>
    <property type="match status" value="2"/>
</dbReference>
<keyword evidence="11" id="KW-1185">Reference proteome</keyword>
<dbReference type="InterPro" id="IPR015819">
    <property type="entry name" value="Lipid_transp_b-sht_shell"/>
</dbReference>
<dbReference type="SMART" id="SM01169">
    <property type="entry name" value="DUF1943"/>
    <property type="match status" value="1"/>
</dbReference>
<dbReference type="FunFam" id="1.25.10.20:FF:000003">
    <property type="entry name" value="Vitellogenin C"/>
    <property type="match status" value="1"/>
</dbReference>
<sequence length="1775" mass="205078">MWSQIVLCMLVGFAYASNISAWKDNTEYVYQVRGRTMASLHDVSNQYSGILTRAFLRIQLRPDGKLQALITEPEYSHIHSQLHDGWKTYIPDAELTWKPLEMSSKPIQLEMKQGIITDIIVNKDIQNWEANMIKSIISQFQLNLGGNGAYSKSQEQPAVFKVLEDTVTGNTETLYEIREVPEYLIQNDEPWQQRLFRLKGEGEIIEVLKHKNYANNVELPSYFFGFGEMREWNAATNQMGEFFLRDSTSRALITGDRQRFTIHNSYTVNKIMINPTLTDQQKGSVVSMMNVTLEEVKSQSQIIEDVLEPVRLGNLVYTYEKPFSPMSQVSEKRPSKYEDREIDSKYQRESWNRLRRSFDSSEENASPESEENYKQDQPQMSQAPASPFLPYTTGYKGKCLKHTMNLVKSVSDLAREIGNELQNPRDILRQQTLSKFTSMASLIRVMSEEDLLKLANELYTTAKEGEKHAAWVVLRDGFAEAGTGPAFLVIEKLIQARKIKGLEASQIISSMTDSVRQPTFQYIKSYFELIKKEEVRSQWPLNDTALLSFTELVSRVYFDEEYYKNQFPIKAFTQFYSEEGKKFIRESVIPYLGKELQEAISKAETHKIHAYIRALGNIGDASIMTVFEPYLEGQKKASQYQRLLMVISMDRLVKTNPEVVREVCFKIYQNTAETEEVRIAAVYRLMASQPSTDMLQLMASYTHVDKQEHVNAVVKSAIERFAELEGDELYKFRLSAEAARPLLTKKTYGFQYGGKYLREHMIHELNQHYSQMLNIYGSKDSYFPKGFEYILNSKLDGFWKPLMHVQAYVSSLDEMIRVGKEQTNSFKDKAQRQEQNAEEQRQNPWSSRNVAQLLNMKSEISEQLEGSIYNMLPGSPLKMLSFDNKTIERFPEVIRQFQDEFKNGKKIDFHKILNNNEMALAFPTEMGLPFVYTYDMPMLFQVQGELKIVASPDVSRNGQIYKPDSIRIQSDMGITVTAKMQGRLGFTTPFDHQQYIAGFDKQFQIHVPVHGNIDIDIKNGKVNFEFEAVEKHEGAHVFHYSTWPYTSRVDILNLKPLHLQPNTHVIRQQKLRHFDEIIGQKQWGMAFHVQIEHERQTLETPLLKNLFNRHGFFAGLMGSWNDATIQYSKFSVSYLPKESSTRKIVMRFGYQNKYNAHPDEVQRSVDWTQLRESSDAETLREKIMSKVAEGITNVKVEAVDASAELQGDKTIKFLFGAGYGKSVVDPKSRTLVYWRMTSDDQEFRPYEMTFESKGYIPNTNALDLEFALKHEPRADVKLVLAYGPMEGQKTRIQTDFEYSRSEDRKQYLKQLPLYQQCKHEMREGNKQSPACTNMTLAANLLDHTTVKVQYENVKPFLVEAFRTAYDALRVQYLPDTPLEANQLFVRARFHPDFKFVNVTVESKDEKTEFRDIAANDWARQVFVVHPVFHLPSRMMGQAFGLQTYRPMCVVDQTQANTFNNRSYPVELSKEWTVMLQYIPEVARRNQNQGEATEQIKRQLDNFIVLVRQSTESSEKKDVKIVISTPETESKTLEITMTPSSHSSPKPKATVTVNKQQVEISEDKSYDSYNGFVQIYALPNGEVKCEVQGTFYIIYDGSRARLTVLDGKFRDDVRGLCGRFNDEKIEDMTAPENCIARDWRKFAKSFEVQSQEGKQVREEFSENKGCAKKQYPLYFDVVSEDFIKRGEQPTGTCSITQTRYVQQNGEICFTTRALLSCRSQCQVRGWVTKNVPVHCIPKSNVAQLWKNQIDMGASPDFSHKKEHKRIDMQVPQSCSE</sequence>
<dbReference type="Pfam" id="PF00094">
    <property type="entry name" value="VWD"/>
    <property type="match status" value="1"/>
</dbReference>
<dbReference type="SMART" id="SM00638">
    <property type="entry name" value="LPD_N"/>
    <property type="match status" value="1"/>
</dbReference>
<dbReference type="SUPFAM" id="SSF48431">
    <property type="entry name" value="Lipovitellin-phosvitin complex, superhelical domain"/>
    <property type="match status" value="1"/>
</dbReference>
<dbReference type="InterPro" id="IPR015255">
    <property type="entry name" value="Vitellinogen_open_b-sht"/>
</dbReference>
<dbReference type="Gene3D" id="2.20.80.10">
    <property type="entry name" value="Lipovitellin-phosvitin complex, chain A, domain 4"/>
    <property type="match status" value="1"/>
</dbReference>
<feature type="compositionally biased region" description="Polar residues" evidence="6">
    <location>
        <begin position="375"/>
        <end position="384"/>
    </location>
</feature>
<accession>A0A9N9SBR8</accession>
<protein>
    <recommendedName>
        <fullName evidence="12">Vitellogenin</fullName>
    </recommendedName>
</protein>
<dbReference type="Pfam" id="PF09172">
    <property type="entry name" value="Vit_open_b-sht"/>
    <property type="match status" value="1"/>
</dbReference>
<dbReference type="InterPro" id="IPR001846">
    <property type="entry name" value="VWF_type-D"/>
</dbReference>
<feature type="region of interest" description="Disordered" evidence="6">
    <location>
        <begin position="826"/>
        <end position="845"/>
    </location>
</feature>
<reference evidence="10" key="2">
    <citation type="submission" date="2022-10" db="EMBL/GenBank/DDBJ databases">
        <authorList>
            <consortium name="ENA_rothamsted_submissions"/>
            <consortium name="culmorum"/>
            <person name="King R."/>
        </authorList>
    </citation>
    <scope>NUCLEOTIDE SEQUENCE</scope>
</reference>
<dbReference type="InterPro" id="IPR011030">
    <property type="entry name" value="Lipovitellin_superhlx_dom"/>
</dbReference>
<dbReference type="Gene3D" id="2.30.230.10">
    <property type="entry name" value="Lipovitellin, beta-sheet shell regions, chain A"/>
    <property type="match status" value="1"/>
</dbReference>
<feature type="domain" description="Vitellogenin" evidence="8">
    <location>
        <begin position="22"/>
        <end position="787"/>
    </location>
</feature>
<dbReference type="GO" id="GO:0045735">
    <property type="term" value="F:nutrient reservoir activity"/>
    <property type="evidence" value="ECO:0007669"/>
    <property type="project" value="UniProtKB-KW"/>
</dbReference>